<name>A0ABU8QKJ0_9RHOB</name>
<dbReference type="RefSeq" id="WP_339404593.1">
    <property type="nucleotide sequence ID" value="NZ_JBBGAZ010000014.1"/>
</dbReference>
<evidence type="ECO:0000256" key="1">
    <source>
        <dbReference type="ARBA" id="ARBA00022723"/>
    </source>
</evidence>
<dbReference type="PANTHER" id="PTHR42988">
    <property type="entry name" value="PHOSPHOHYDROLASE"/>
    <property type="match status" value="1"/>
</dbReference>
<evidence type="ECO:0000313" key="7">
    <source>
        <dbReference type="Proteomes" id="UP001368270"/>
    </source>
</evidence>
<evidence type="ECO:0000256" key="4">
    <source>
        <dbReference type="ARBA" id="ARBA00025742"/>
    </source>
</evidence>
<evidence type="ECO:0000256" key="2">
    <source>
        <dbReference type="ARBA" id="ARBA00022801"/>
    </source>
</evidence>
<organism evidence="6 7">
    <name type="scientific">Cognatishimia coralii</name>
    <dbReference type="NCBI Taxonomy" id="3083254"/>
    <lineage>
        <taxon>Bacteria</taxon>
        <taxon>Pseudomonadati</taxon>
        <taxon>Pseudomonadota</taxon>
        <taxon>Alphaproteobacteria</taxon>
        <taxon>Rhodobacterales</taxon>
        <taxon>Paracoccaceae</taxon>
        <taxon>Cognatishimia</taxon>
    </lineage>
</organism>
<dbReference type="Gene3D" id="3.60.21.10">
    <property type="match status" value="1"/>
</dbReference>
<dbReference type="EMBL" id="JBBGAZ010000014">
    <property type="protein sequence ID" value="MEJ5219939.1"/>
    <property type="molecule type" value="Genomic_DNA"/>
</dbReference>
<keyword evidence="3" id="KW-0408">Iron</keyword>
<dbReference type="Pfam" id="PF00149">
    <property type="entry name" value="Metallophos"/>
    <property type="match status" value="1"/>
</dbReference>
<protein>
    <submittedName>
        <fullName evidence="6">Metallophosphoesterase</fullName>
    </submittedName>
</protein>
<reference evidence="6 7" key="1">
    <citation type="submission" date="2024-03" db="EMBL/GenBank/DDBJ databases">
        <title>Cognatishimia coralii sp. nov., a marine bacterium isolated from coral surrounding seawater.</title>
        <authorList>
            <person name="Liu X."/>
            <person name="Liu S."/>
            <person name="Sun H."/>
            <person name="Zhang Y."/>
        </authorList>
    </citation>
    <scope>NUCLEOTIDE SEQUENCE [LARGE SCALE GENOMIC DNA]</scope>
    <source>
        <strain evidence="6 7">D5M38</strain>
    </source>
</reference>
<comment type="caution">
    <text evidence="6">The sequence shown here is derived from an EMBL/GenBank/DDBJ whole genome shotgun (WGS) entry which is preliminary data.</text>
</comment>
<gene>
    <name evidence="6" type="ORF">WG622_16915</name>
</gene>
<dbReference type="InterPro" id="IPR029052">
    <property type="entry name" value="Metallo-depent_PP-like"/>
</dbReference>
<dbReference type="InterPro" id="IPR050884">
    <property type="entry name" value="CNP_phosphodiesterase-III"/>
</dbReference>
<dbReference type="InterPro" id="IPR004843">
    <property type="entry name" value="Calcineurin-like_PHP"/>
</dbReference>
<evidence type="ECO:0000313" key="6">
    <source>
        <dbReference type="EMBL" id="MEJ5219939.1"/>
    </source>
</evidence>
<dbReference type="PANTHER" id="PTHR42988:SF2">
    <property type="entry name" value="CYCLIC NUCLEOTIDE PHOSPHODIESTERASE CBUA0032-RELATED"/>
    <property type="match status" value="1"/>
</dbReference>
<proteinExistence type="inferred from homology"/>
<comment type="similarity">
    <text evidence="4">Belongs to the cyclic nucleotide phosphodiesterase class-III family.</text>
</comment>
<keyword evidence="2" id="KW-0378">Hydrolase</keyword>
<keyword evidence="1" id="KW-0479">Metal-binding</keyword>
<dbReference type="SUPFAM" id="SSF56300">
    <property type="entry name" value="Metallo-dependent phosphatases"/>
    <property type="match status" value="1"/>
</dbReference>
<evidence type="ECO:0000256" key="3">
    <source>
        <dbReference type="ARBA" id="ARBA00023004"/>
    </source>
</evidence>
<sequence length="262" mass="28608">MQKLIWLSDLHYDAQALVQSHDPRVRLEAAVDLINAHHTDAVCCVVTGDMVETASDASYAALKAALSRLSVPVLPLTGNHDSHALLRAHLPLPDGAMPDFVQYAVALDGHVLIALDTLDEGKDSGLLCEARLSWLETALEAAGETPVSIFMHHQPVKLGLAMLDPDNLTNAEAFWQIVDRYPSVRNVFAGHVHRPTTTHRKGVTITTLPSVLYQAPPEHPPWDWTTFAPAREATRLGVVHLGPEQTTVHFEKICAYDHGGAP</sequence>
<evidence type="ECO:0000259" key="5">
    <source>
        <dbReference type="Pfam" id="PF00149"/>
    </source>
</evidence>
<accession>A0ABU8QKJ0</accession>
<feature type="domain" description="Calcineurin-like phosphoesterase" evidence="5">
    <location>
        <begin position="5"/>
        <end position="195"/>
    </location>
</feature>
<keyword evidence="7" id="KW-1185">Reference proteome</keyword>
<dbReference type="Proteomes" id="UP001368270">
    <property type="component" value="Unassembled WGS sequence"/>
</dbReference>